<accession>A0A9W6S162</accession>
<dbReference type="GO" id="GO:0008233">
    <property type="term" value="F:peptidase activity"/>
    <property type="evidence" value="ECO:0007669"/>
    <property type="project" value="InterPro"/>
</dbReference>
<dbReference type="Pfam" id="PF18896">
    <property type="entry name" value="SLT_3"/>
    <property type="match status" value="1"/>
</dbReference>
<protein>
    <recommendedName>
        <fullName evidence="6">Peptidase M15B domain-containing protein</fullName>
    </recommendedName>
</protein>
<dbReference type="GO" id="GO:0006508">
    <property type="term" value="P:proteolysis"/>
    <property type="evidence" value="ECO:0007669"/>
    <property type="project" value="InterPro"/>
</dbReference>
<dbReference type="RefSeq" id="WP_285574840.1">
    <property type="nucleotide sequence ID" value="NZ_BSTK01000006.1"/>
</dbReference>
<dbReference type="SUPFAM" id="SSF53955">
    <property type="entry name" value="Lysozyme-like"/>
    <property type="match status" value="1"/>
</dbReference>
<comment type="caution">
    <text evidence="4">The sequence shown here is derived from an EMBL/GenBank/DDBJ whole genome shotgun (WGS) entry which is preliminary data.</text>
</comment>
<dbReference type="AlphaFoldDB" id="A0A9W6S162"/>
<dbReference type="InterPro" id="IPR023346">
    <property type="entry name" value="Lysozyme-like_dom_sf"/>
</dbReference>
<name>A0A9W6S162_9ACTN</name>
<evidence type="ECO:0000313" key="4">
    <source>
        <dbReference type="EMBL" id="GLY86591.1"/>
    </source>
</evidence>
<dbReference type="InterPro" id="IPR003709">
    <property type="entry name" value="VanY-like_core_dom"/>
</dbReference>
<dbReference type="EMBL" id="BSTK01000006">
    <property type="protein sequence ID" value="GLY86591.1"/>
    <property type="molecule type" value="Genomic_DNA"/>
</dbReference>
<dbReference type="Proteomes" id="UP001165074">
    <property type="component" value="Unassembled WGS sequence"/>
</dbReference>
<dbReference type="PANTHER" id="PTHR34385">
    <property type="entry name" value="D-ALANYL-D-ALANINE CARBOXYPEPTIDASE"/>
    <property type="match status" value="1"/>
</dbReference>
<dbReference type="CDD" id="cd14814">
    <property type="entry name" value="Peptidase_M15"/>
    <property type="match status" value="1"/>
</dbReference>
<feature type="region of interest" description="Disordered" evidence="1">
    <location>
        <begin position="280"/>
        <end position="317"/>
    </location>
</feature>
<sequence>MSHVLTPKRIAQQAYDAGFRGSALTTAVAVALAESGGDPHAHNAVPPDDSYGLWQVNMIGSLGPDRRRAFHLKSDAALLDPAVNARAAWSISGHGTSFQPWSTYTNGAYRAHLPAARAAARAVSGDVKKPTAHAAPTHGRVVLDLAELSRLARLFEDSAARVEHTRLALRRLAADIEPARARLADPALATLVTNVLAALDAPTQLPLVAERLQRQGTYAATVRRLAERADGGDGKWSAADARRFVASIGPTTDPYERAVKEALLGGVIVCGGHLAGRIGDHVSPSRDTGTRLPDPGVGGLKNGRVPPSRLGPVGDGETMTRVAAGRFRRMDAAARAAGLDLRVNSGYRTYAEQARLYDAYVHGRGNLAAAPGESTHGLGLSADIDVRDPRTLAWLRSHAATYGFVNDVPNESWHWTYRPH</sequence>
<feature type="domain" description="D-alanyl-D-alanine carboxypeptidase-like core" evidence="2">
    <location>
        <begin position="318"/>
        <end position="419"/>
    </location>
</feature>
<dbReference type="InterPro" id="IPR043992">
    <property type="entry name" value="SLT_3"/>
</dbReference>
<evidence type="ECO:0000313" key="5">
    <source>
        <dbReference type="Proteomes" id="UP001165074"/>
    </source>
</evidence>
<feature type="domain" description="Transglycosylase SLT" evidence="3">
    <location>
        <begin position="12"/>
        <end position="103"/>
    </location>
</feature>
<dbReference type="PANTHER" id="PTHR34385:SF1">
    <property type="entry name" value="PEPTIDOGLYCAN L-ALANYL-D-GLUTAMATE ENDOPEPTIDASE CWLK"/>
    <property type="match status" value="1"/>
</dbReference>
<evidence type="ECO:0000259" key="3">
    <source>
        <dbReference type="Pfam" id="PF18896"/>
    </source>
</evidence>
<dbReference type="Gene3D" id="3.30.1380.10">
    <property type="match status" value="1"/>
</dbReference>
<dbReference type="InterPro" id="IPR052179">
    <property type="entry name" value="DD-CPase-like"/>
</dbReference>
<dbReference type="InterPro" id="IPR009045">
    <property type="entry name" value="Zn_M74/Hedgehog-like"/>
</dbReference>
<evidence type="ECO:0008006" key="6">
    <source>
        <dbReference type="Google" id="ProtNLM"/>
    </source>
</evidence>
<dbReference type="SUPFAM" id="SSF55166">
    <property type="entry name" value="Hedgehog/DD-peptidase"/>
    <property type="match status" value="1"/>
</dbReference>
<evidence type="ECO:0000259" key="2">
    <source>
        <dbReference type="Pfam" id="PF02557"/>
    </source>
</evidence>
<gene>
    <name evidence="4" type="ORF">Airi02_045200</name>
</gene>
<dbReference type="Pfam" id="PF02557">
    <property type="entry name" value="VanY"/>
    <property type="match status" value="1"/>
</dbReference>
<proteinExistence type="predicted"/>
<organism evidence="4 5">
    <name type="scientific">Actinoallomurus iriomotensis</name>
    <dbReference type="NCBI Taxonomy" id="478107"/>
    <lineage>
        <taxon>Bacteria</taxon>
        <taxon>Bacillati</taxon>
        <taxon>Actinomycetota</taxon>
        <taxon>Actinomycetes</taxon>
        <taxon>Streptosporangiales</taxon>
        <taxon>Thermomonosporaceae</taxon>
        <taxon>Actinoallomurus</taxon>
    </lineage>
</organism>
<reference evidence="4" key="1">
    <citation type="submission" date="2023-03" db="EMBL/GenBank/DDBJ databases">
        <title>Actinoallomurus iriomotensis NBRC 103684.</title>
        <authorList>
            <person name="Ichikawa N."/>
            <person name="Sato H."/>
            <person name="Tonouchi N."/>
        </authorList>
    </citation>
    <scope>NUCLEOTIDE SEQUENCE</scope>
    <source>
        <strain evidence="4">NBRC 103684</strain>
    </source>
</reference>
<evidence type="ECO:0000256" key="1">
    <source>
        <dbReference type="SAM" id="MobiDB-lite"/>
    </source>
</evidence>
<keyword evidence="5" id="KW-1185">Reference proteome</keyword>